<name>A0A1G4BB62_9PEZI</name>
<dbReference type="AlphaFoldDB" id="A0A1G4BB62"/>
<dbReference type="GeneID" id="34559262"/>
<dbReference type="SUPFAM" id="SSF56801">
    <property type="entry name" value="Acetyl-CoA synthetase-like"/>
    <property type="match status" value="1"/>
</dbReference>
<comment type="caution">
    <text evidence="2">The sequence shown here is derived from an EMBL/GenBank/DDBJ whole genome shotgun (WGS) entry which is preliminary data.</text>
</comment>
<protein>
    <recommendedName>
        <fullName evidence="1">AMP-dependent synthetase/ligase domain-containing protein</fullName>
    </recommendedName>
</protein>
<organism evidence="2 3">
    <name type="scientific">Colletotrichum orchidophilum</name>
    <dbReference type="NCBI Taxonomy" id="1209926"/>
    <lineage>
        <taxon>Eukaryota</taxon>
        <taxon>Fungi</taxon>
        <taxon>Dikarya</taxon>
        <taxon>Ascomycota</taxon>
        <taxon>Pezizomycotina</taxon>
        <taxon>Sordariomycetes</taxon>
        <taxon>Hypocreomycetidae</taxon>
        <taxon>Glomerellales</taxon>
        <taxon>Glomerellaceae</taxon>
        <taxon>Colletotrichum</taxon>
    </lineage>
</organism>
<reference evidence="2 3" key="1">
    <citation type="submission" date="2016-09" db="EMBL/GenBank/DDBJ databases">
        <authorList>
            <person name="Capua I."/>
            <person name="De Benedictis P."/>
            <person name="Joannis T."/>
            <person name="Lombin L.H."/>
            <person name="Cattoli G."/>
        </authorList>
    </citation>
    <scope>NUCLEOTIDE SEQUENCE [LARGE SCALE GENOMIC DNA]</scope>
    <source>
        <strain evidence="2 3">IMI 309357</strain>
    </source>
</reference>
<dbReference type="EMBL" id="MJBS01000044">
    <property type="protein sequence ID" value="OHE98659.1"/>
    <property type="molecule type" value="Genomic_DNA"/>
</dbReference>
<feature type="domain" description="AMP-dependent synthetase/ligase" evidence="1">
    <location>
        <begin position="3"/>
        <end position="90"/>
    </location>
</feature>
<dbReference type="Proteomes" id="UP000176998">
    <property type="component" value="Unassembled WGS sequence"/>
</dbReference>
<evidence type="ECO:0000313" key="3">
    <source>
        <dbReference type="Proteomes" id="UP000176998"/>
    </source>
</evidence>
<dbReference type="Pfam" id="PF00501">
    <property type="entry name" value="AMP-binding"/>
    <property type="match status" value="1"/>
</dbReference>
<sequence>MKKYDISFIRRVMVGAAALRLEATNALLSSYPLWKITLGHGMTETCVVVTSDAPRDIVIASSGLILPGFEVMLVDTGGKRVEAYNELGEV</sequence>
<evidence type="ECO:0000259" key="1">
    <source>
        <dbReference type="Pfam" id="PF00501"/>
    </source>
</evidence>
<dbReference type="STRING" id="1209926.A0A1G4BB62"/>
<accession>A0A1G4BB62</accession>
<dbReference type="Gene3D" id="3.40.50.980">
    <property type="match status" value="1"/>
</dbReference>
<proteinExistence type="predicted"/>
<dbReference type="OrthoDB" id="6509636at2759"/>
<dbReference type="RefSeq" id="XP_022475808.1">
    <property type="nucleotide sequence ID" value="XM_022617752.1"/>
</dbReference>
<evidence type="ECO:0000313" key="2">
    <source>
        <dbReference type="EMBL" id="OHE98659.1"/>
    </source>
</evidence>
<dbReference type="InterPro" id="IPR000873">
    <property type="entry name" value="AMP-dep_synth/lig_dom"/>
</dbReference>
<dbReference type="Gene3D" id="2.30.38.10">
    <property type="entry name" value="Luciferase, Domain 3"/>
    <property type="match status" value="1"/>
</dbReference>
<gene>
    <name evidence="2" type="ORF">CORC01_06110</name>
</gene>
<keyword evidence="3" id="KW-1185">Reference proteome</keyword>